<name>A0A7D9H4L4_9GAMM</name>
<evidence type="ECO:0000313" key="1">
    <source>
        <dbReference type="EMBL" id="VUX55667.1"/>
    </source>
</evidence>
<dbReference type="AlphaFoldDB" id="A0A7D9H4L4"/>
<sequence length="69" mass="7830">MPRRNQTLVVKSIVALEASKNDNTVTELLQRFDGHSLLNVAVVTELLRYHFTVDDKEVPTDCSEFLQLA</sequence>
<gene>
    <name evidence="1" type="ORF">JTBM06_V1_70022</name>
</gene>
<protein>
    <submittedName>
        <fullName evidence="1">Uncharacterized protein</fullName>
    </submittedName>
</protein>
<dbReference type="EMBL" id="LR633967">
    <property type="protein sequence ID" value="VUX55667.1"/>
    <property type="molecule type" value="Genomic_DNA"/>
</dbReference>
<reference evidence="1" key="1">
    <citation type="submission" date="2019-07" db="EMBL/GenBank/DDBJ databases">
        <authorList>
            <person name="Weber M."/>
            <person name="Kostadinov I."/>
            <person name="Kostadinov D I."/>
        </authorList>
    </citation>
    <scope>NUCLEOTIDE SEQUENCE</scope>
    <source>
        <strain evidence="1">Gfbio:sag-sample-m06:053724c1-46a9-4a36-b237-ea2bf867836b</strain>
    </source>
</reference>
<proteinExistence type="predicted"/>
<accession>A0A7D9H4L4</accession>
<organism evidence="1">
    <name type="scientific">uncultured Woeseiaceae bacterium</name>
    <dbReference type="NCBI Taxonomy" id="1983305"/>
    <lineage>
        <taxon>Bacteria</taxon>
        <taxon>Pseudomonadati</taxon>
        <taxon>Pseudomonadota</taxon>
        <taxon>Gammaproteobacteria</taxon>
        <taxon>Woeseiales</taxon>
        <taxon>Woeseiaceae</taxon>
        <taxon>environmental samples</taxon>
    </lineage>
</organism>